<dbReference type="Pfam" id="PF07686">
    <property type="entry name" value="V-set"/>
    <property type="match status" value="2"/>
</dbReference>
<dbReference type="PANTHER" id="PTHR25466:SF14">
    <property type="entry name" value="BUTYROPHILIN SUBFAMILY 2 MEMBER A2-LIKE-RELATED"/>
    <property type="match status" value="1"/>
</dbReference>
<evidence type="ECO:0000256" key="10">
    <source>
        <dbReference type="ARBA" id="ARBA00023319"/>
    </source>
</evidence>
<keyword evidence="9" id="KW-0325">Glycoprotein</keyword>
<feature type="transmembrane region" description="Helical" evidence="11">
    <location>
        <begin position="270"/>
        <end position="289"/>
    </location>
</feature>
<dbReference type="PROSITE" id="PS50835">
    <property type="entry name" value="IG_LIKE"/>
    <property type="match status" value="2"/>
</dbReference>
<keyword evidence="3 11" id="KW-0812">Transmembrane</keyword>
<dbReference type="PANTHER" id="PTHR25466">
    <property type="entry name" value="T-LYMPHOCYTE ACTIVATION ANTIGEN"/>
    <property type="match status" value="1"/>
</dbReference>
<keyword evidence="2" id="KW-1003">Cell membrane</keyword>
<dbReference type="GO" id="GO:0042102">
    <property type="term" value="P:positive regulation of T cell proliferation"/>
    <property type="evidence" value="ECO:0007669"/>
    <property type="project" value="TreeGrafter"/>
</dbReference>
<dbReference type="GO" id="GO:0071222">
    <property type="term" value="P:cellular response to lipopolysaccharide"/>
    <property type="evidence" value="ECO:0007669"/>
    <property type="project" value="TreeGrafter"/>
</dbReference>
<dbReference type="GeneTree" id="ENSGT01120000272172"/>
<organism evidence="13 14">
    <name type="scientific">Pygocentrus nattereri</name>
    <name type="common">Red-bellied piranha</name>
    <dbReference type="NCBI Taxonomy" id="42514"/>
    <lineage>
        <taxon>Eukaryota</taxon>
        <taxon>Metazoa</taxon>
        <taxon>Chordata</taxon>
        <taxon>Craniata</taxon>
        <taxon>Vertebrata</taxon>
        <taxon>Euteleostomi</taxon>
        <taxon>Actinopterygii</taxon>
        <taxon>Neopterygii</taxon>
        <taxon>Teleostei</taxon>
        <taxon>Ostariophysi</taxon>
        <taxon>Characiformes</taxon>
        <taxon>Characoidei</taxon>
        <taxon>Pygocentrus</taxon>
    </lineage>
</organism>
<evidence type="ECO:0000259" key="12">
    <source>
        <dbReference type="PROSITE" id="PS50835"/>
    </source>
</evidence>
<evidence type="ECO:0000256" key="7">
    <source>
        <dbReference type="ARBA" id="ARBA00023157"/>
    </source>
</evidence>
<keyword evidence="8" id="KW-0675">Receptor</keyword>
<comment type="subcellular location">
    <subcellularLocation>
        <location evidence="1">Cell membrane</location>
        <topology evidence="1">Single-pass type I membrane protein</topology>
    </subcellularLocation>
</comment>
<dbReference type="GO" id="GO:0042130">
    <property type="term" value="P:negative regulation of T cell proliferation"/>
    <property type="evidence" value="ECO:0007669"/>
    <property type="project" value="TreeGrafter"/>
</dbReference>
<dbReference type="InterPro" id="IPR007110">
    <property type="entry name" value="Ig-like_dom"/>
</dbReference>
<dbReference type="Ensembl" id="ENSPNAT00000061322.1">
    <property type="protein sequence ID" value="ENSPNAP00000070000.1"/>
    <property type="gene ID" value="ENSPNAG00000034277.1"/>
</dbReference>
<feature type="domain" description="Ig-like" evidence="12">
    <location>
        <begin position="31"/>
        <end position="112"/>
    </location>
</feature>
<dbReference type="SMART" id="SM00409">
    <property type="entry name" value="IG"/>
    <property type="match status" value="2"/>
</dbReference>
<dbReference type="GO" id="GO:0009897">
    <property type="term" value="C:external side of plasma membrane"/>
    <property type="evidence" value="ECO:0007669"/>
    <property type="project" value="TreeGrafter"/>
</dbReference>
<evidence type="ECO:0000313" key="13">
    <source>
        <dbReference type="Ensembl" id="ENSPNAP00000072600.1"/>
    </source>
</evidence>
<evidence type="ECO:0000256" key="5">
    <source>
        <dbReference type="ARBA" id="ARBA00022989"/>
    </source>
</evidence>
<dbReference type="Proteomes" id="UP001501920">
    <property type="component" value="Chromosome 4"/>
</dbReference>
<reference evidence="13 14" key="1">
    <citation type="submission" date="2020-10" db="EMBL/GenBank/DDBJ databases">
        <title>Pygocentrus nattereri (red-bellied piranha) genome, fPygNat1, primary haplotype.</title>
        <authorList>
            <person name="Myers G."/>
            <person name="Meyer A."/>
            <person name="Karagic N."/>
            <person name="Pippel M."/>
            <person name="Winkler S."/>
            <person name="Tracey A."/>
            <person name="Wood J."/>
            <person name="Formenti G."/>
            <person name="Howe K."/>
            <person name="Fedrigo O."/>
            <person name="Jarvis E.D."/>
        </authorList>
    </citation>
    <scope>NUCLEOTIDE SEQUENCE [LARGE SCALE GENOMIC DNA]</scope>
</reference>
<dbReference type="Ensembl" id="ENSPNAT00000051566.1">
    <property type="protein sequence ID" value="ENSPNAP00000072600.1"/>
    <property type="gene ID" value="ENSPNAG00000034277.1"/>
</dbReference>
<evidence type="ECO:0000256" key="1">
    <source>
        <dbReference type="ARBA" id="ARBA00004251"/>
    </source>
</evidence>
<feature type="domain" description="Ig-like" evidence="12">
    <location>
        <begin position="138"/>
        <end position="242"/>
    </location>
</feature>
<reference evidence="13" key="2">
    <citation type="submission" date="2025-05" db="UniProtKB">
        <authorList>
            <consortium name="Ensembl"/>
        </authorList>
    </citation>
    <scope>IDENTIFICATION</scope>
</reference>
<dbReference type="InterPro" id="IPR036179">
    <property type="entry name" value="Ig-like_dom_sf"/>
</dbReference>
<sequence length="313" mass="35240">MLVKNSNWCVSAGCTLKNGGNKKIIAHKHGSVLLPCQCIDPHSSPDRLTWEKFMPPPYRWKMISSESGQYRNRVQLFNDHSPGNLSLLISHLTEEDTGFYRCNVKQREKSFILLTVEEAPATKLTPTLSRNIQTSVEPTATISSQTGCTLEDSRQTKQITAYTQESVLLPCYCTDPRTTPERLIWKKLNPNTREWEDISSGSGQYRSRVQLVNGHSPGNLSLLISHLIEEDGGDYRCDVKQNEYILIRLTVKGNSPLTNARAEPPQSLPFVPFGLVTVIILHIIVAVVYHTKRNKVLETARIYYNSADEAVSL</sequence>
<evidence type="ECO:0000313" key="14">
    <source>
        <dbReference type="Proteomes" id="UP001501920"/>
    </source>
</evidence>
<dbReference type="GO" id="GO:0006955">
    <property type="term" value="P:immune response"/>
    <property type="evidence" value="ECO:0007669"/>
    <property type="project" value="TreeGrafter"/>
</dbReference>
<dbReference type="InterPro" id="IPR013106">
    <property type="entry name" value="Ig_V-set"/>
</dbReference>
<keyword evidence="10" id="KW-0393">Immunoglobulin domain</keyword>
<evidence type="ECO:0000256" key="2">
    <source>
        <dbReference type="ARBA" id="ARBA00022475"/>
    </source>
</evidence>
<keyword evidence="4" id="KW-0732">Signal</keyword>
<keyword evidence="14" id="KW-1185">Reference proteome</keyword>
<accession>A0AAR2L7S2</accession>
<dbReference type="SUPFAM" id="SSF48726">
    <property type="entry name" value="Immunoglobulin"/>
    <property type="match status" value="2"/>
</dbReference>
<dbReference type="AlphaFoldDB" id="A0AAR2L7S2"/>
<protein>
    <recommendedName>
        <fullName evidence="12">Ig-like domain-containing protein</fullName>
    </recommendedName>
</protein>
<evidence type="ECO:0000256" key="3">
    <source>
        <dbReference type="ARBA" id="ARBA00022692"/>
    </source>
</evidence>
<keyword evidence="7" id="KW-1015">Disulfide bond</keyword>
<evidence type="ECO:0000256" key="4">
    <source>
        <dbReference type="ARBA" id="ARBA00022729"/>
    </source>
</evidence>
<dbReference type="SMART" id="SM00406">
    <property type="entry name" value="IGv"/>
    <property type="match status" value="2"/>
</dbReference>
<dbReference type="GO" id="GO:0031295">
    <property type="term" value="P:T cell costimulation"/>
    <property type="evidence" value="ECO:0007669"/>
    <property type="project" value="TreeGrafter"/>
</dbReference>
<name>A0AAR2L7S2_PYGNA</name>
<evidence type="ECO:0000256" key="6">
    <source>
        <dbReference type="ARBA" id="ARBA00023136"/>
    </source>
</evidence>
<dbReference type="InterPro" id="IPR051713">
    <property type="entry name" value="T-cell_Activation_Regulation"/>
</dbReference>
<keyword evidence="5 11" id="KW-1133">Transmembrane helix</keyword>
<dbReference type="InterPro" id="IPR013783">
    <property type="entry name" value="Ig-like_fold"/>
</dbReference>
<dbReference type="Ensembl" id="ENSPNAT00000044305.1">
    <property type="protein sequence ID" value="ENSPNAP00000071878.1"/>
    <property type="gene ID" value="ENSPNAG00000034277.1"/>
</dbReference>
<evidence type="ECO:0000256" key="11">
    <source>
        <dbReference type="SAM" id="Phobius"/>
    </source>
</evidence>
<dbReference type="InterPro" id="IPR003599">
    <property type="entry name" value="Ig_sub"/>
</dbReference>
<keyword evidence="6 11" id="KW-0472">Membrane</keyword>
<evidence type="ECO:0000256" key="8">
    <source>
        <dbReference type="ARBA" id="ARBA00023170"/>
    </source>
</evidence>
<dbReference type="Gene3D" id="2.60.40.10">
    <property type="entry name" value="Immunoglobulins"/>
    <property type="match status" value="2"/>
</dbReference>
<evidence type="ECO:0000256" key="9">
    <source>
        <dbReference type="ARBA" id="ARBA00023180"/>
    </source>
</evidence>
<proteinExistence type="predicted"/>
<dbReference type="GO" id="GO:0007166">
    <property type="term" value="P:cell surface receptor signaling pathway"/>
    <property type="evidence" value="ECO:0007669"/>
    <property type="project" value="TreeGrafter"/>
</dbReference>